<keyword evidence="6" id="KW-1185">Reference proteome</keyword>
<evidence type="ECO:0000313" key="6">
    <source>
        <dbReference type="Proteomes" id="UP000280685"/>
    </source>
</evidence>
<dbReference type="Gene3D" id="1.25.40.20">
    <property type="entry name" value="Ankyrin repeat-containing domain"/>
    <property type="match status" value="2"/>
</dbReference>
<keyword evidence="1" id="KW-0677">Repeat</keyword>
<dbReference type="PANTHER" id="PTHR10039">
    <property type="entry name" value="AMELOGENIN"/>
    <property type="match status" value="1"/>
</dbReference>
<dbReference type="InterPro" id="IPR027417">
    <property type="entry name" value="P-loop_NTPase"/>
</dbReference>
<dbReference type="PROSITE" id="PS50088">
    <property type="entry name" value="ANK_REPEAT"/>
    <property type="match status" value="5"/>
</dbReference>
<dbReference type="InterPro" id="IPR036770">
    <property type="entry name" value="Ankyrin_rpt-contain_sf"/>
</dbReference>
<dbReference type="PROSITE" id="PS50297">
    <property type="entry name" value="ANK_REP_REGION"/>
    <property type="match status" value="5"/>
</dbReference>
<dbReference type="SUPFAM" id="SSF48403">
    <property type="entry name" value="Ankyrin repeat"/>
    <property type="match status" value="1"/>
</dbReference>
<protein>
    <recommendedName>
        <fullName evidence="7">NACHT domain-containing protein</fullName>
    </recommendedName>
</protein>
<evidence type="ECO:0000256" key="2">
    <source>
        <dbReference type="PROSITE-ProRule" id="PRU00023"/>
    </source>
</evidence>
<dbReference type="Pfam" id="PF22939">
    <property type="entry name" value="WHD_GPIID"/>
    <property type="match status" value="1"/>
</dbReference>
<dbReference type="Gene3D" id="3.40.50.300">
    <property type="entry name" value="P-loop containing nucleotide triphosphate hydrolases"/>
    <property type="match status" value="1"/>
</dbReference>
<feature type="repeat" description="ANK" evidence="2">
    <location>
        <begin position="899"/>
        <end position="931"/>
    </location>
</feature>
<evidence type="ECO:0000256" key="1">
    <source>
        <dbReference type="ARBA" id="ARBA00022737"/>
    </source>
</evidence>
<evidence type="ECO:0008006" key="7">
    <source>
        <dbReference type="Google" id="ProtNLM"/>
    </source>
</evidence>
<evidence type="ECO:0000259" key="3">
    <source>
        <dbReference type="Pfam" id="PF22939"/>
    </source>
</evidence>
<feature type="repeat" description="ANK" evidence="2">
    <location>
        <begin position="1069"/>
        <end position="1101"/>
    </location>
</feature>
<dbReference type="InterPro" id="IPR054471">
    <property type="entry name" value="GPIID_WHD"/>
</dbReference>
<dbReference type="InterPro" id="IPR056884">
    <property type="entry name" value="NPHP3-like_N"/>
</dbReference>
<feature type="repeat" description="ANK" evidence="2">
    <location>
        <begin position="933"/>
        <end position="965"/>
    </location>
</feature>
<evidence type="ECO:0000259" key="4">
    <source>
        <dbReference type="Pfam" id="PF24883"/>
    </source>
</evidence>
<proteinExistence type="predicted"/>
<organism evidence="5 6">
    <name type="scientific">Podospora comata</name>
    <dbReference type="NCBI Taxonomy" id="48703"/>
    <lineage>
        <taxon>Eukaryota</taxon>
        <taxon>Fungi</taxon>
        <taxon>Dikarya</taxon>
        <taxon>Ascomycota</taxon>
        <taxon>Pezizomycotina</taxon>
        <taxon>Sordariomycetes</taxon>
        <taxon>Sordariomycetidae</taxon>
        <taxon>Sordariales</taxon>
        <taxon>Podosporaceae</taxon>
        <taxon>Podospora</taxon>
    </lineage>
</organism>
<dbReference type="Pfam" id="PF12796">
    <property type="entry name" value="Ank_2"/>
    <property type="match status" value="2"/>
</dbReference>
<dbReference type="PANTHER" id="PTHR10039:SF10">
    <property type="entry name" value="NACHT DOMAIN-CONTAINING PROTEIN"/>
    <property type="match status" value="1"/>
</dbReference>
<gene>
    <name evidence="5" type="ORF">PODCO_107130</name>
</gene>
<dbReference type="Pfam" id="PF24883">
    <property type="entry name" value="NPHP3_N"/>
    <property type="match status" value="1"/>
</dbReference>
<feature type="repeat" description="ANK" evidence="2">
    <location>
        <begin position="966"/>
        <end position="998"/>
    </location>
</feature>
<dbReference type="InterPro" id="IPR002110">
    <property type="entry name" value="Ankyrin_rpt"/>
</dbReference>
<dbReference type="Proteomes" id="UP000280685">
    <property type="component" value="Chromosome 1"/>
</dbReference>
<accession>A0ABY6RVW4</accession>
<dbReference type="SUPFAM" id="SSF52540">
    <property type="entry name" value="P-loop containing nucleoside triphosphate hydrolases"/>
    <property type="match status" value="1"/>
</dbReference>
<feature type="domain" description="GPI inositol-deacylase winged helix" evidence="3">
    <location>
        <begin position="546"/>
        <end position="624"/>
    </location>
</feature>
<reference evidence="5" key="1">
    <citation type="submission" date="2018-02" db="EMBL/GenBank/DDBJ databases">
        <authorList>
            <person name="Silar P."/>
        </authorList>
    </citation>
    <scope>NUCLEOTIDE SEQUENCE [LARGE SCALE GENOMIC DNA]</scope>
    <source>
        <strain evidence="5">T</strain>
    </source>
</reference>
<feature type="domain" description="Nephrocystin 3-like N-terminal" evidence="4">
    <location>
        <begin position="275"/>
        <end position="427"/>
    </location>
</feature>
<dbReference type="EMBL" id="LR026964">
    <property type="protein sequence ID" value="VBB72136.1"/>
    <property type="molecule type" value="Genomic_DNA"/>
</dbReference>
<feature type="repeat" description="ANK" evidence="2">
    <location>
        <begin position="1102"/>
        <end position="1134"/>
    </location>
</feature>
<dbReference type="PRINTS" id="PR01415">
    <property type="entry name" value="ANKYRIN"/>
</dbReference>
<evidence type="ECO:0000313" key="5">
    <source>
        <dbReference type="EMBL" id="VBB72136.1"/>
    </source>
</evidence>
<dbReference type="SMART" id="SM00248">
    <property type="entry name" value="ANK"/>
    <property type="match status" value="9"/>
</dbReference>
<sequence length="1237" mass="138580">MSLVRAGIALSKAEERLRDAVAQYEKDLNLDQQKTLLAYRLQAHKSPPDVSDVMRITAEIDREVSKTKVFRGRCFGPRFTNILQAVQQFAALGDVIVGGSQNLIACGVWSLVRFSLLLTANFSACVERLSKLLMDAGRAAPRYQEMALLYPQSRSLRSNMCEYFTVVVRLCHQLVMFTKQSIFQQLKAFLSDPEMTSFRDQLDHWAVSIKAEVWLLTNKSIEEQGLSLKAIMRSGKTRRAEKAKFKVLNYCSTYDYQSTWKELRKAGNTSLLQGSAEYHSWKTARQSATLICQGKLGSGKSVLLANMVADLGLHVGSAKCSIVYFFCRHNIDESLKAQTIIGSIVRQLLTRVADFTEIERQIVEDYSPRSSLAVDEGYRMLQDCFPAGLEAFIILDGLDECTEKEKATVYDQLQTLQKRFTLRICLSDRLELDTFFPARAAQLLNLHRLSVRNNATDIANFIDDELERLIKSSRLRLTDPTLVLEIADALLEGAQGMFLWVALQISALCQQENQTDADIRRALKNLPKDLNETFSRILRNATENSKGCQNQVLKVLTTVYRPLTAEELREALSIVPGNRVWNSEELISDIYAVLASCGSLVMVDEESLTIRIVHQSVVQFLFGEYKGAARPIITREGAEKAVGEIVVTYLSYDVFDSSISVRVAPQIPAAPANIIRTMDIPLSVRDTAVKLLQLRKQPGFDMGQVLFATSQQSSTYVEKWPFYGYAKEHWERHSRYIETNNLEMMRLLISVAHKQVILEENDTLVRWAIRHKHNPVAQAATDERKFTESLMQFIVHGDSDSAMKLVGEIPWRYEEFNYQLWAIAAKRPFFCSGQLLNNMLRQAVILENFKGPEVLGRLLKTGIRLDNIALLRLLEEHKYDLLSLILKENIDVECRSVEEGQTLLYLASCGLSHGIVQMLLQAGANVNSVEAIHGETPLIGATRHQRLSTVELLATHGAELDARDRHGDTALTKAAALWDSDIVEVLLRHGADPNVKHPWGMTALNRALSKVRSEEDSKLAACVDALITWGADIHHDLVDGITCLAFARKLGYEKTVEVLLEAERTLQIKGYVPLHYAAKGGHAKTVEHILVTGADPNIRAKSGKTALIYAVEADNESVIDVLLAHGADPSIPKNCGETALMIAARAGNASVCKRLVTKEGSPTNPAFKFQSQLSLEVAQSPLPEMAHPIERGAMVKHCFSRHLMQPTSMLLGFHLIFLCTIRMMKLLRLFPLTKPDL</sequence>
<name>A0ABY6RVW4_PODCO</name>
<keyword evidence="2" id="KW-0040">ANK repeat</keyword>